<dbReference type="Proteomes" id="UP000289821">
    <property type="component" value="Unassembled WGS sequence"/>
</dbReference>
<reference evidence="1 2" key="1">
    <citation type="submission" date="2018-07" db="EMBL/GenBank/DDBJ databases">
        <title>Leeuwenhoekiella genomics.</title>
        <authorList>
            <person name="Tahon G."/>
            <person name="Willems A."/>
        </authorList>
    </citation>
    <scope>NUCLEOTIDE SEQUENCE [LARGE SCALE GENOMIC DNA]</scope>
    <source>
        <strain evidence="1 2">R-50232</strain>
    </source>
</reference>
<keyword evidence="2" id="KW-1185">Reference proteome</keyword>
<evidence type="ECO:0000313" key="2">
    <source>
        <dbReference type="Proteomes" id="UP000289821"/>
    </source>
</evidence>
<evidence type="ECO:0008006" key="3">
    <source>
        <dbReference type="Google" id="ProtNLM"/>
    </source>
</evidence>
<evidence type="ECO:0000313" key="1">
    <source>
        <dbReference type="EMBL" id="RXG15555.1"/>
    </source>
</evidence>
<organism evidence="1 2">
    <name type="scientific">Leeuwenhoekiella aestuarii</name>
    <dbReference type="NCBI Taxonomy" id="2249426"/>
    <lineage>
        <taxon>Bacteria</taxon>
        <taxon>Pseudomonadati</taxon>
        <taxon>Bacteroidota</taxon>
        <taxon>Flavobacteriia</taxon>
        <taxon>Flavobacteriales</taxon>
        <taxon>Flavobacteriaceae</taxon>
        <taxon>Leeuwenhoekiella</taxon>
    </lineage>
</organism>
<name>A0A4Q0NV51_9FLAO</name>
<comment type="caution">
    <text evidence="1">The sequence shown here is derived from an EMBL/GenBank/DDBJ whole genome shotgun (WGS) entry which is preliminary data.</text>
</comment>
<gene>
    <name evidence="1" type="ORF">DSM04_103444</name>
</gene>
<dbReference type="EMBL" id="QOVI01000003">
    <property type="protein sequence ID" value="RXG15555.1"/>
    <property type="molecule type" value="Genomic_DNA"/>
</dbReference>
<accession>A0A4Q0NV51</accession>
<proteinExistence type="predicted"/>
<dbReference type="AlphaFoldDB" id="A0A4Q0NV51"/>
<protein>
    <recommendedName>
        <fullName evidence="3">Sensor of ECF-type sigma factor</fullName>
    </recommendedName>
</protein>
<sequence>MKNIIILLVLGLSFSLNAQKKDRHEHIKALKVPFLTEELELTPAEAEKFWPIYNVYDNAMNDLRIRERALFQEKFSESGSKNNLSEKESEKFMTEYKDIIKRKYQLESELMDDLSKKLPASKMVFLPEAEHKFGKKLWEEYKKRKNNK</sequence>